<dbReference type="PROSITE" id="PS50056">
    <property type="entry name" value="TYR_PHOSPHATASE_2"/>
    <property type="match status" value="1"/>
</dbReference>
<dbReference type="SUPFAM" id="SSF52799">
    <property type="entry name" value="(Phosphotyrosine protein) phosphatases II"/>
    <property type="match status" value="1"/>
</dbReference>
<dbReference type="GO" id="GO:0004722">
    <property type="term" value="F:protein serine/threonine phosphatase activity"/>
    <property type="evidence" value="ECO:0007669"/>
    <property type="project" value="UniProtKB-EC"/>
</dbReference>
<evidence type="ECO:0000256" key="1">
    <source>
        <dbReference type="ARBA" id="ARBA00004496"/>
    </source>
</evidence>
<dbReference type="STRING" id="7574.A0A1S3IT30"/>
<gene>
    <name evidence="13" type="primary">LOC106167178</name>
</gene>
<accession>A0A1S3IT30</accession>
<dbReference type="Pfam" id="PF00782">
    <property type="entry name" value="DSPc"/>
    <property type="match status" value="1"/>
</dbReference>
<dbReference type="PROSITE" id="PS50054">
    <property type="entry name" value="TYR_PHOSPHATASE_DUAL"/>
    <property type="match status" value="1"/>
</dbReference>
<dbReference type="InterPro" id="IPR000340">
    <property type="entry name" value="Dual-sp_phosphatase_cat-dom"/>
</dbReference>
<keyword evidence="5 7" id="KW-0904">Protein phosphatase</keyword>
<organism evidence="12 13">
    <name type="scientific">Lingula anatina</name>
    <name type="common">Brachiopod</name>
    <name type="synonym">Lingula unguis</name>
    <dbReference type="NCBI Taxonomy" id="7574"/>
    <lineage>
        <taxon>Eukaryota</taxon>
        <taxon>Metazoa</taxon>
        <taxon>Spiralia</taxon>
        <taxon>Lophotrochozoa</taxon>
        <taxon>Brachiopoda</taxon>
        <taxon>Linguliformea</taxon>
        <taxon>Lingulata</taxon>
        <taxon>Lingulida</taxon>
        <taxon>Linguloidea</taxon>
        <taxon>Lingulidae</taxon>
        <taxon>Lingula</taxon>
    </lineage>
</organism>
<evidence type="ECO:0000256" key="7">
    <source>
        <dbReference type="PIRNR" id="PIRNR000939"/>
    </source>
</evidence>
<dbReference type="FunFam" id="3.90.190.10:FF:000011">
    <property type="entry name" value="Dual specificity phosphatase 6"/>
    <property type="match status" value="1"/>
</dbReference>
<sequence length="369" mass="41590">MPSLDIDNANMSATDYCTPEWLGRRLNSEEGALVLDLRAQNDFIQSHVEGAINLFIPTLMLRRLKSGNLSVSSVIQCNEGKEKFNKKCKTHTIVLYDDNTKDLNANPTSIINLLVKKLKVDGCQVRVLQGGFQSFEELYPDLCEGVDDNETSTIMGLRNLSLSDRDNVNCTREISGLDTPFHNALPVEVIPNLYLGNARNSADLEALKKHGIQYILNVTPNLPNMWEKDEHIVYKQIPINDHWSQNLSVYFPEAISFIDEAREKGCGVLVHCLAGVSRSVTVTVAYLMQRCHLSLNDAYDYVKKCKPNISPNFNFMGQLLDFERHLSTSPDWCKCDSDIACSCHQYKRYFDSPRPSPNYNSVNVEAVAS</sequence>
<evidence type="ECO:0000256" key="2">
    <source>
        <dbReference type="ARBA" id="ARBA00008601"/>
    </source>
</evidence>
<evidence type="ECO:0000259" key="9">
    <source>
        <dbReference type="PROSITE" id="PS50054"/>
    </source>
</evidence>
<feature type="domain" description="Tyrosine-protein phosphatase" evidence="9">
    <location>
        <begin position="185"/>
        <end position="328"/>
    </location>
</feature>
<dbReference type="GeneID" id="106167178"/>
<dbReference type="PANTHER" id="PTHR10159">
    <property type="entry name" value="DUAL SPECIFICITY PROTEIN PHOSPHATASE"/>
    <property type="match status" value="1"/>
</dbReference>
<dbReference type="FunCoup" id="A0A1S3IT30">
    <property type="interactions" value="599"/>
</dbReference>
<dbReference type="InterPro" id="IPR008343">
    <property type="entry name" value="MKP"/>
</dbReference>
<dbReference type="CDD" id="cd01446">
    <property type="entry name" value="DSP_MapKP"/>
    <property type="match status" value="1"/>
</dbReference>
<dbReference type="FunFam" id="3.40.250.10:FF:000054">
    <property type="entry name" value="Dual specificity phosphatase 9"/>
    <property type="match status" value="1"/>
</dbReference>
<evidence type="ECO:0000313" key="13">
    <source>
        <dbReference type="RefSeq" id="XP_013401357.1"/>
    </source>
</evidence>
<dbReference type="GO" id="GO:0008330">
    <property type="term" value="F:protein tyrosine/threonine phosphatase activity"/>
    <property type="evidence" value="ECO:0007669"/>
    <property type="project" value="TreeGrafter"/>
</dbReference>
<feature type="domain" description="Tyrosine specific protein phosphatases" evidence="10">
    <location>
        <begin position="249"/>
        <end position="309"/>
    </location>
</feature>
<dbReference type="InterPro" id="IPR001763">
    <property type="entry name" value="Rhodanese-like_dom"/>
</dbReference>
<comment type="similarity">
    <text evidence="2 7">Belongs to the protein-tyrosine phosphatase family. Non-receptor class dual specificity subfamily.</text>
</comment>
<dbReference type="PROSITE" id="PS50206">
    <property type="entry name" value="RHODANESE_3"/>
    <property type="match status" value="1"/>
</dbReference>
<dbReference type="PIRSF" id="PIRSF000939">
    <property type="entry name" value="MAPK_Ptase"/>
    <property type="match status" value="1"/>
</dbReference>
<dbReference type="GO" id="GO:0043409">
    <property type="term" value="P:negative regulation of MAPK cascade"/>
    <property type="evidence" value="ECO:0007669"/>
    <property type="project" value="TreeGrafter"/>
</dbReference>
<evidence type="ECO:0000256" key="6">
    <source>
        <dbReference type="ARBA" id="ARBA00051722"/>
    </source>
</evidence>
<comment type="catalytic activity">
    <reaction evidence="6 7">
        <text>O-phospho-L-tyrosyl-[protein] + H2O = L-tyrosyl-[protein] + phosphate</text>
        <dbReference type="Rhea" id="RHEA:10684"/>
        <dbReference type="Rhea" id="RHEA-COMP:10136"/>
        <dbReference type="Rhea" id="RHEA-COMP:20101"/>
        <dbReference type="ChEBI" id="CHEBI:15377"/>
        <dbReference type="ChEBI" id="CHEBI:43474"/>
        <dbReference type="ChEBI" id="CHEBI:46858"/>
        <dbReference type="ChEBI" id="CHEBI:61978"/>
        <dbReference type="EC" id="3.1.3.48"/>
    </reaction>
</comment>
<dbReference type="AlphaFoldDB" id="A0A1S3IT30"/>
<dbReference type="EC" id="3.1.3.48" evidence="7"/>
<dbReference type="KEGG" id="lak:106167178"/>
<dbReference type="PANTHER" id="PTHR10159:SF519">
    <property type="entry name" value="DUAL SPECIFICITY PROTEIN PHOSPHATASE MPK3"/>
    <property type="match status" value="1"/>
</dbReference>
<keyword evidence="4 7" id="KW-0378">Hydrolase</keyword>
<dbReference type="Proteomes" id="UP000085678">
    <property type="component" value="Unplaced"/>
</dbReference>
<evidence type="ECO:0000256" key="8">
    <source>
        <dbReference type="PIRSR" id="PIRSR000939-1"/>
    </source>
</evidence>
<comment type="catalytic activity">
    <reaction evidence="7">
        <text>O-phospho-L-threonyl-[protein] + H2O = L-threonyl-[protein] + phosphate</text>
        <dbReference type="Rhea" id="RHEA:47004"/>
        <dbReference type="Rhea" id="RHEA-COMP:11060"/>
        <dbReference type="Rhea" id="RHEA-COMP:11605"/>
        <dbReference type="ChEBI" id="CHEBI:15377"/>
        <dbReference type="ChEBI" id="CHEBI:30013"/>
        <dbReference type="ChEBI" id="CHEBI:43474"/>
        <dbReference type="ChEBI" id="CHEBI:61977"/>
        <dbReference type="EC" id="3.1.3.16"/>
    </reaction>
</comment>
<dbReference type="SUPFAM" id="SSF52821">
    <property type="entry name" value="Rhodanese/Cell cycle control phosphatase"/>
    <property type="match status" value="1"/>
</dbReference>
<comment type="subcellular location">
    <subcellularLocation>
        <location evidence="1">Cytoplasm</location>
    </subcellularLocation>
</comment>
<evidence type="ECO:0000256" key="5">
    <source>
        <dbReference type="ARBA" id="ARBA00022912"/>
    </source>
</evidence>
<evidence type="ECO:0000259" key="10">
    <source>
        <dbReference type="PROSITE" id="PS50056"/>
    </source>
</evidence>
<proteinExistence type="inferred from homology"/>
<protein>
    <recommendedName>
        <fullName evidence="7">Dual specificity protein phosphatase</fullName>
        <ecNumber evidence="7">3.1.3.16</ecNumber>
        <ecNumber evidence="7">3.1.3.48</ecNumber>
    </recommendedName>
</protein>
<evidence type="ECO:0000313" key="12">
    <source>
        <dbReference type="Proteomes" id="UP000085678"/>
    </source>
</evidence>
<keyword evidence="12" id="KW-1185">Reference proteome</keyword>
<dbReference type="InterPro" id="IPR000387">
    <property type="entry name" value="Tyr_Pase_dom"/>
</dbReference>
<dbReference type="CDD" id="cd14566">
    <property type="entry name" value="DSP_MKP_classII"/>
    <property type="match status" value="1"/>
</dbReference>
<dbReference type="GO" id="GO:0017017">
    <property type="term" value="F:MAP kinase tyrosine/serine/threonine phosphatase activity"/>
    <property type="evidence" value="ECO:0007669"/>
    <property type="project" value="InterPro"/>
</dbReference>
<dbReference type="RefSeq" id="XP_013401357.1">
    <property type="nucleotide sequence ID" value="XM_013545903.1"/>
</dbReference>
<dbReference type="GO" id="GO:0033550">
    <property type="term" value="F:MAP kinase tyrosine phosphatase activity"/>
    <property type="evidence" value="ECO:0007669"/>
    <property type="project" value="TreeGrafter"/>
</dbReference>
<evidence type="ECO:0000256" key="3">
    <source>
        <dbReference type="ARBA" id="ARBA00022490"/>
    </source>
</evidence>
<dbReference type="InterPro" id="IPR020422">
    <property type="entry name" value="TYR_PHOSPHATASE_DUAL_dom"/>
</dbReference>
<dbReference type="Pfam" id="PF00581">
    <property type="entry name" value="Rhodanese"/>
    <property type="match status" value="1"/>
</dbReference>
<dbReference type="EC" id="3.1.3.16" evidence="7"/>
<evidence type="ECO:0000256" key="4">
    <source>
        <dbReference type="ARBA" id="ARBA00022801"/>
    </source>
</evidence>
<dbReference type="InterPro" id="IPR029021">
    <property type="entry name" value="Prot-tyrosine_phosphatase-like"/>
</dbReference>
<keyword evidence="3" id="KW-0963">Cytoplasm</keyword>
<dbReference type="InParanoid" id="A0A1S3IT30"/>
<dbReference type="SMART" id="SM00450">
    <property type="entry name" value="RHOD"/>
    <property type="match status" value="1"/>
</dbReference>
<dbReference type="SMART" id="SM00195">
    <property type="entry name" value="DSPc"/>
    <property type="match status" value="1"/>
</dbReference>
<dbReference type="InterPro" id="IPR036873">
    <property type="entry name" value="Rhodanese-like_dom_sf"/>
</dbReference>
<dbReference type="Gene3D" id="3.40.250.10">
    <property type="entry name" value="Rhodanese-like domain"/>
    <property type="match status" value="1"/>
</dbReference>
<dbReference type="PRINTS" id="PR01764">
    <property type="entry name" value="MAPKPHPHTASE"/>
</dbReference>
<dbReference type="Gene3D" id="3.90.190.10">
    <property type="entry name" value="Protein tyrosine phosphatase superfamily"/>
    <property type="match status" value="1"/>
</dbReference>
<dbReference type="OrthoDB" id="165342at2759"/>
<name>A0A1S3IT30_LINAN</name>
<evidence type="ECO:0000259" key="11">
    <source>
        <dbReference type="PROSITE" id="PS50206"/>
    </source>
</evidence>
<feature type="active site" description="Phosphocysteine intermediate" evidence="8">
    <location>
        <position position="272"/>
    </location>
</feature>
<dbReference type="GO" id="GO:0005829">
    <property type="term" value="C:cytosol"/>
    <property type="evidence" value="ECO:0007669"/>
    <property type="project" value="TreeGrafter"/>
</dbReference>
<reference evidence="13" key="1">
    <citation type="submission" date="2025-08" db="UniProtKB">
        <authorList>
            <consortium name="RefSeq"/>
        </authorList>
    </citation>
    <scope>IDENTIFICATION</scope>
    <source>
        <tissue evidence="13">Gonads</tissue>
    </source>
</reference>
<feature type="domain" description="Rhodanese" evidence="11">
    <location>
        <begin position="28"/>
        <end position="144"/>
    </location>
</feature>